<keyword evidence="1" id="KW-0812">Transmembrane</keyword>
<dbReference type="HOGENOM" id="CLU_465116_0_0_2"/>
<proteinExistence type="predicted"/>
<reference key="2">
    <citation type="journal article" date="2011" name="Extremophiles">
        <title>Genomic analyses of Acidianus hospitalis W1 a host for studying crenarchaeal virus and plasmid life cycles.</title>
        <authorList>
            <person name="You X.Y."/>
            <person name="Liu C."/>
            <person name="Wang S.Y."/>
            <person name="Jiang C.Y."/>
            <person name="Shah S.A."/>
            <person name="Prangishvili D."/>
            <person name="Liu S.J."/>
            <person name="Garrett R.A."/>
        </authorList>
    </citation>
    <scope>NUCLEOTIDE SEQUENCE</scope>
    <source>
        <strain>W1</strain>
    </source>
</reference>
<dbReference type="GeneID" id="10601297"/>
<keyword evidence="3" id="KW-1185">Reference proteome</keyword>
<reference evidence="2 3" key="1">
    <citation type="journal article" date="2011" name="Extremophiles">
        <title>Genomic analysis of Acidianus hospitalis W1 a host for studying crenarchaeal virus and plasmid life cycles.</title>
        <authorList>
            <person name="You X.Y."/>
            <person name="Liu C."/>
            <person name="Wang S.Y."/>
            <person name="Jiang C.Y."/>
            <person name="Shah S.A."/>
            <person name="Prangishvili D."/>
            <person name="She Q."/>
            <person name="Liu S.J."/>
            <person name="Garrett R.A."/>
        </authorList>
    </citation>
    <scope>NUCLEOTIDE SEQUENCE [LARGE SCALE GENOMIC DNA]</scope>
    <source>
        <strain evidence="2 3">W1</strain>
    </source>
</reference>
<protein>
    <submittedName>
        <fullName evidence="2">Uncharacterized protein</fullName>
    </submittedName>
</protein>
<evidence type="ECO:0000256" key="1">
    <source>
        <dbReference type="SAM" id="Phobius"/>
    </source>
</evidence>
<dbReference type="KEGG" id="aho:Ahos_1797"/>
<dbReference type="eggNOG" id="arCOG07745">
    <property type="taxonomic scope" value="Archaea"/>
</dbReference>
<evidence type="ECO:0000313" key="3">
    <source>
        <dbReference type="Proteomes" id="UP000008458"/>
    </source>
</evidence>
<dbReference type="RefSeq" id="WP_013776588.1">
    <property type="nucleotide sequence ID" value="NC_015518.1"/>
</dbReference>
<name>F4B6Y0_ACIHW</name>
<organism evidence="2 3">
    <name type="scientific">Acidianus hospitalis (strain W1)</name>
    <dbReference type="NCBI Taxonomy" id="933801"/>
    <lineage>
        <taxon>Archaea</taxon>
        <taxon>Thermoproteota</taxon>
        <taxon>Thermoprotei</taxon>
        <taxon>Sulfolobales</taxon>
        <taxon>Sulfolobaceae</taxon>
        <taxon>Acidianus</taxon>
    </lineage>
</organism>
<dbReference type="Proteomes" id="UP000008458">
    <property type="component" value="Chromosome"/>
</dbReference>
<accession>F4B6Y0</accession>
<evidence type="ECO:0000313" key="2">
    <source>
        <dbReference type="EMBL" id="AEE94673.1"/>
    </source>
</evidence>
<dbReference type="EMBL" id="CP002535">
    <property type="protein sequence ID" value="AEE94673.1"/>
    <property type="molecule type" value="Genomic_DNA"/>
</dbReference>
<feature type="transmembrane region" description="Helical" evidence="1">
    <location>
        <begin position="12"/>
        <end position="33"/>
    </location>
</feature>
<sequence>MVNSEMLKRIASNLLLSIIFVSMVAFMSIHSYATNEGRSIIIHVIDGEKPIYNARLQIYVFTPLGLVYLTTLFTNRCGNAILQYSSLLSYVGTAINFKSIGIQIMGTYFNSTTKVLHYNVKSCIIPIAEIVHPNATKIITLNLHYKKVIKKAHDNNQNIHKIIKPMSNCPPIPPSPGPYYEWVLVKQQSINNVPIPFAWGKQCTPGQSIIYFLCESSSSATVCTWAAGSISICGAPISFKIVGKSAQVCSTLLHMPLYLVRYCNGTGYPCGMLYANATIGLAEFQLYYVYPCSGYAYPCNGYFNETYLEHFDTNLLYSLPSTARYPNYPWIYQELEPILSTYVKSVPYIQSAKIYYMQRIFFFSFQNYSRVCNVYLPLGLAIPVGDIIVSLFVPEIIPIISPDILATLIIGITATQNNQYIRLVCLDLLSLKCKSYYCVDIEVGYIPQEYYYNGFNTVFPFYYFKIISPESMCVSTNILTPTKPCTPPGIYVPPGGNLRFTLNITLGGTDILAPHGTICVMVIPVGQNPTWTHRYSVDGNTLTICVPSGVLFPYGTNWTVTIIYYRTSNGTIIYKCSCTWFYAYSY</sequence>
<dbReference type="AlphaFoldDB" id="F4B6Y0"/>
<gene>
    <name evidence="2" type="ordered locus">Ahos_1797</name>
</gene>
<keyword evidence="1" id="KW-1133">Transmembrane helix</keyword>
<keyword evidence="1" id="KW-0472">Membrane</keyword>